<dbReference type="InterPro" id="IPR044810">
    <property type="entry name" value="WRKY_plant"/>
</dbReference>
<sequence length="339" mass="37959">MDEVEEANKAAVESCHGVLSHLCQPKGQVHCKNLLAETEEAVIKFKRVVSLLGGGLGHGRVRKLKKFKPPPLAQNIFLDGPNYRLDISTKPLQLLPATSLENRRAEKDSKYGSSLQHTQSQKVFLGNPVVDLDMNIKLPLQIPKTKPLQQYHSLEQKHEHQQEIQRLQLQPQQLKYQADTKYSGRNRGINLAFDRSTRTPSMSSARSFVSCLSMDGGVANTHCDSFQLIRGVALSRLIGSHNNKGGAMVPGKTELKVRVKRSFKVPAISNKIADIPADEYSWRKYGQKPIKGSPYPRGYYKCSSMRGCPARKHVERSLEDPAMLVVTYEGEHKHSPSDQ</sequence>
<evidence type="ECO:0000256" key="2">
    <source>
        <dbReference type="ARBA" id="ARBA00023015"/>
    </source>
</evidence>
<keyword evidence="2" id="KW-0805">Transcription regulation</keyword>
<evidence type="ECO:0000313" key="8">
    <source>
        <dbReference type="Proteomes" id="UP000250321"/>
    </source>
</evidence>
<dbReference type="GO" id="GO:0005516">
    <property type="term" value="F:calmodulin binding"/>
    <property type="evidence" value="ECO:0007669"/>
    <property type="project" value="UniProtKB-ARBA"/>
</dbReference>
<evidence type="ECO:0000256" key="5">
    <source>
        <dbReference type="ARBA" id="ARBA00023242"/>
    </source>
</evidence>
<keyword evidence="5" id="KW-0539">Nucleus</keyword>
<reference evidence="7 8" key="1">
    <citation type="submission" date="2018-02" db="EMBL/GenBank/DDBJ databases">
        <title>Draft genome of wild Prunus yedoensis var. nudiflora.</title>
        <authorList>
            <person name="Baek S."/>
            <person name="Kim J.-H."/>
            <person name="Choi K."/>
            <person name="Kim G.-B."/>
            <person name="Cho A."/>
            <person name="Jang H."/>
            <person name="Shin C.-H."/>
            <person name="Yu H.-J."/>
            <person name="Mun J.-H."/>
        </authorList>
    </citation>
    <scope>NUCLEOTIDE SEQUENCE [LARGE SCALE GENOMIC DNA]</scope>
    <source>
        <strain evidence="8">cv. Jeju island</strain>
        <tissue evidence="7">Leaf</tissue>
    </source>
</reference>
<evidence type="ECO:0000259" key="6">
    <source>
        <dbReference type="PROSITE" id="PS50811"/>
    </source>
</evidence>
<dbReference type="STRING" id="2094558.A0A314YKB3"/>
<dbReference type="InterPro" id="IPR003657">
    <property type="entry name" value="WRKY_dom"/>
</dbReference>
<comment type="subcellular location">
    <subcellularLocation>
        <location evidence="1">Nucleus</location>
    </subcellularLocation>
</comment>
<dbReference type="OrthoDB" id="1918969at2759"/>
<dbReference type="InterPro" id="IPR036576">
    <property type="entry name" value="WRKY_dom_sf"/>
</dbReference>
<dbReference type="Gene3D" id="2.20.25.80">
    <property type="entry name" value="WRKY domain"/>
    <property type="match status" value="1"/>
</dbReference>
<dbReference type="Proteomes" id="UP000250321">
    <property type="component" value="Unassembled WGS sequence"/>
</dbReference>
<accession>A0A314YKB3</accession>
<dbReference type="FunFam" id="2.20.25.80:FF:000004">
    <property type="entry name" value="WRKY transcription factor 65"/>
    <property type="match status" value="1"/>
</dbReference>
<keyword evidence="4" id="KW-0804">Transcription</keyword>
<evidence type="ECO:0000256" key="4">
    <source>
        <dbReference type="ARBA" id="ARBA00023163"/>
    </source>
</evidence>
<evidence type="ECO:0000313" key="7">
    <source>
        <dbReference type="EMBL" id="PQQ05621.1"/>
    </source>
</evidence>
<feature type="domain" description="WRKY" evidence="6">
    <location>
        <begin position="271"/>
        <end position="337"/>
    </location>
</feature>
<dbReference type="InterPro" id="IPR018872">
    <property type="entry name" value="Zn-cluster-dom"/>
</dbReference>
<dbReference type="SMART" id="SM00774">
    <property type="entry name" value="WRKY"/>
    <property type="match status" value="1"/>
</dbReference>
<dbReference type="Pfam" id="PF03106">
    <property type="entry name" value="WRKY"/>
    <property type="match status" value="1"/>
</dbReference>
<evidence type="ECO:0000256" key="1">
    <source>
        <dbReference type="ARBA" id="ARBA00004123"/>
    </source>
</evidence>
<dbReference type="SUPFAM" id="SSF118290">
    <property type="entry name" value="WRKY DNA-binding domain"/>
    <property type="match status" value="1"/>
</dbReference>
<gene>
    <name evidence="7" type="ORF">Pyn_23672</name>
</gene>
<dbReference type="EMBL" id="PJQY01001061">
    <property type="protein sequence ID" value="PQQ05621.1"/>
    <property type="molecule type" value="Genomic_DNA"/>
</dbReference>
<proteinExistence type="predicted"/>
<dbReference type="AlphaFoldDB" id="A0A314YKB3"/>
<dbReference type="GO" id="GO:0003700">
    <property type="term" value="F:DNA-binding transcription factor activity"/>
    <property type="evidence" value="ECO:0007669"/>
    <property type="project" value="InterPro"/>
</dbReference>
<keyword evidence="3" id="KW-0238">DNA-binding</keyword>
<protein>
    <submittedName>
        <fullName evidence="7">Putative WRKY transcription factor 74</fullName>
    </submittedName>
</protein>
<evidence type="ECO:0000256" key="3">
    <source>
        <dbReference type="ARBA" id="ARBA00023125"/>
    </source>
</evidence>
<dbReference type="GO" id="GO:0005634">
    <property type="term" value="C:nucleus"/>
    <property type="evidence" value="ECO:0007669"/>
    <property type="project" value="UniProtKB-SubCell"/>
</dbReference>
<dbReference type="PANTHER" id="PTHR31282">
    <property type="entry name" value="WRKY TRANSCRIPTION FACTOR 21-RELATED"/>
    <property type="match status" value="1"/>
</dbReference>
<dbReference type="Pfam" id="PF10533">
    <property type="entry name" value="Plant_zn_clust"/>
    <property type="match status" value="1"/>
</dbReference>
<organism evidence="7 8">
    <name type="scientific">Prunus yedoensis var. nudiflora</name>
    <dbReference type="NCBI Taxonomy" id="2094558"/>
    <lineage>
        <taxon>Eukaryota</taxon>
        <taxon>Viridiplantae</taxon>
        <taxon>Streptophyta</taxon>
        <taxon>Embryophyta</taxon>
        <taxon>Tracheophyta</taxon>
        <taxon>Spermatophyta</taxon>
        <taxon>Magnoliopsida</taxon>
        <taxon>eudicotyledons</taxon>
        <taxon>Gunneridae</taxon>
        <taxon>Pentapetalae</taxon>
        <taxon>rosids</taxon>
        <taxon>fabids</taxon>
        <taxon>Rosales</taxon>
        <taxon>Rosaceae</taxon>
        <taxon>Amygdaloideae</taxon>
        <taxon>Amygdaleae</taxon>
        <taxon>Prunus</taxon>
    </lineage>
</organism>
<dbReference type="PROSITE" id="PS50811">
    <property type="entry name" value="WRKY"/>
    <property type="match status" value="1"/>
</dbReference>
<name>A0A314YKB3_PRUYE</name>
<comment type="caution">
    <text evidence="7">The sequence shown here is derived from an EMBL/GenBank/DDBJ whole genome shotgun (WGS) entry which is preliminary data.</text>
</comment>
<keyword evidence="8" id="KW-1185">Reference proteome</keyword>
<dbReference type="GO" id="GO:0043565">
    <property type="term" value="F:sequence-specific DNA binding"/>
    <property type="evidence" value="ECO:0007669"/>
    <property type="project" value="InterPro"/>
</dbReference>